<gene>
    <name evidence="2" type="ORF">JYZ213_LOCUS37206</name>
    <name evidence="5" type="ORF">OKA104_LOCUS23680</name>
    <name evidence="4" type="ORF">OXD698_LOCUS20387</name>
    <name evidence="3" type="ORF">VCS650_LOCUS36855</name>
</gene>
<evidence type="ECO:0000313" key="6">
    <source>
        <dbReference type="Proteomes" id="UP000663891"/>
    </source>
</evidence>
<reference evidence="3" key="1">
    <citation type="submission" date="2021-02" db="EMBL/GenBank/DDBJ databases">
        <authorList>
            <person name="Nowell W R."/>
        </authorList>
    </citation>
    <scope>NUCLEOTIDE SEQUENCE</scope>
</reference>
<evidence type="ECO:0000256" key="1">
    <source>
        <dbReference type="SAM" id="SignalP"/>
    </source>
</evidence>
<name>A0A815L9J4_9BILA</name>
<dbReference type="EMBL" id="CAJNOG010000973">
    <property type="protein sequence ID" value="CAF1390964.1"/>
    <property type="molecule type" value="Genomic_DNA"/>
</dbReference>
<dbReference type="Proteomes" id="UP000663891">
    <property type="component" value="Unassembled WGS sequence"/>
</dbReference>
<feature type="signal peptide" evidence="1">
    <location>
        <begin position="1"/>
        <end position="23"/>
    </location>
</feature>
<protein>
    <submittedName>
        <fullName evidence="3">Uncharacterized protein</fullName>
    </submittedName>
</protein>
<evidence type="ECO:0000313" key="5">
    <source>
        <dbReference type="EMBL" id="CAF3891403.1"/>
    </source>
</evidence>
<keyword evidence="1" id="KW-0732">Signal</keyword>
<comment type="caution">
    <text evidence="3">The sequence shown here is derived from an EMBL/GenBank/DDBJ whole genome shotgun (WGS) entry which is preliminary data.</text>
</comment>
<dbReference type="EMBL" id="CAJNON010000940">
    <property type="protein sequence ID" value="CAF1406954.1"/>
    <property type="molecule type" value="Genomic_DNA"/>
</dbReference>
<sequence>MQNINQLLLLIGFLVFMATSCMSLTGANQDEIDNGAHHLIKKRQSGCNCFSGFACSSDLYFDSTCGCMMCGSPPSPPRPTTRPTTRTTTVTASARCDKICVGRRRTTRDRCPSCYSGAEKYPGGYYCCGGNSGSTCGGYFADTTCACRYEGTTTISLTNDCVAYDGGCGYFSSIQFDGACACFTCS</sequence>
<dbReference type="Proteomes" id="UP000663881">
    <property type="component" value="Unassembled WGS sequence"/>
</dbReference>
<organism evidence="3 6">
    <name type="scientific">Adineta steineri</name>
    <dbReference type="NCBI Taxonomy" id="433720"/>
    <lineage>
        <taxon>Eukaryota</taxon>
        <taxon>Metazoa</taxon>
        <taxon>Spiralia</taxon>
        <taxon>Gnathifera</taxon>
        <taxon>Rotifera</taxon>
        <taxon>Eurotatoria</taxon>
        <taxon>Bdelloidea</taxon>
        <taxon>Adinetida</taxon>
        <taxon>Adinetidae</taxon>
        <taxon>Adineta</taxon>
    </lineage>
</organism>
<dbReference type="EMBL" id="CAJOAZ010001614">
    <property type="protein sequence ID" value="CAF3836326.1"/>
    <property type="molecule type" value="Genomic_DNA"/>
</dbReference>
<dbReference type="EMBL" id="CAJOAY010001830">
    <property type="protein sequence ID" value="CAF3891403.1"/>
    <property type="molecule type" value="Genomic_DNA"/>
</dbReference>
<evidence type="ECO:0000313" key="4">
    <source>
        <dbReference type="EMBL" id="CAF3836326.1"/>
    </source>
</evidence>
<evidence type="ECO:0000313" key="3">
    <source>
        <dbReference type="EMBL" id="CAF1406954.1"/>
    </source>
</evidence>
<dbReference type="AlphaFoldDB" id="A0A815L9J4"/>
<proteinExistence type="predicted"/>
<dbReference type="OrthoDB" id="10036842at2759"/>
<dbReference type="Proteomes" id="UP000663844">
    <property type="component" value="Unassembled WGS sequence"/>
</dbReference>
<evidence type="ECO:0000313" key="2">
    <source>
        <dbReference type="EMBL" id="CAF1390964.1"/>
    </source>
</evidence>
<accession>A0A815L9J4</accession>
<feature type="chain" id="PRO_5036411923" evidence="1">
    <location>
        <begin position="24"/>
        <end position="186"/>
    </location>
</feature>
<dbReference type="Proteomes" id="UP000663845">
    <property type="component" value="Unassembled WGS sequence"/>
</dbReference>